<organism evidence="8 9">
    <name type="scientific">Streptomyces polygonati</name>
    <dbReference type="NCBI Taxonomy" id="1617087"/>
    <lineage>
        <taxon>Bacteria</taxon>
        <taxon>Bacillati</taxon>
        <taxon>Actinomycetota</taxon>
        <taxon>Actinomycetes</taxon>
        <taxon>Kitasatosporales</taxon>
        <taxon>Streptomycetaceae</taxon>
        <taxon>Streptomyces</taxon>
    </lineage>
</organism>
<dbReference type="Pfam" id="PF00041">
    <property type="entry name" value="fn3"/>
    <property type="match status" value="1"/>
</dbReference>
<dbReference type="InterPro" id="IPR013783">
    <property type="entry name" value="Ig-like_fold"/>
</dbReference>
<dbReference type="Pfam" id="PF10503">
    <property type="entry name" value="Esterase_PHB"/>
    <property type="match status" value="1"/>
</dbReference>
<dbReference type="PANTHER" id="PTHR43037:SF1">
    <property type="entry name" value="BLL1128 PROTEIN"/>
    <property type="match status" value="1"/>
</dbReference>
<dbReference type="PROSITE" id="PS50853">
    <property type="entry name" value="FN3"/>
    <property type="match status" value="1"/>
</dbReference>
<dbReference type="InterPro" id="IPR003961">
    <property type="entry name" value="FN3_dom"/>
</dbReference>
<comment type="caution">
    <text evidence="8">The sequence shown here is derived from an EMBL/GenBank/DDBJ whole genome shotgun (WGS) entry which is preliminary data.</text>
</comment>
<dbReference type="InterPro" id="IPR029058">
    <property type="entry name" value="AB_hydrolase_fold"/>
</dbReference>
<dbReference type="SUPFAM" id="SSF53474">
    <property type="entry name" value="alpha/beta-Hydrolases"/>
    <property type="match status" value="2"/>
</dbReference>
<proteinExistence type="predicted"/>
<keyword evidence="3" id="KW-0326">Glycosidase</keyword>
<gene>
    <name evidence="8" type="ORF">ACFO3J_29940</name>
</gene>
<feature type="transmembrane region" description="Helical" evidence="6">
    <location>
        <begin position="45"/>
        <end position="68"/>
    </location>
</feature>
<dbReference type="NCBIfam" id="TIGR01840">
    <property type="entry name" value="esterase_phb"/>
    <property type="match status" value="1"/>
</dbReference>
<dbReference type="Proteomes" id="UP001595765">
    <property type="component" value="Unassembled WGS sequence"/>
</dbReference>
<keyword evidence="4" id="KW-0624">Polysaccharide degradation</keyword>
<dbReference type="Gene3D" id="3.40.50.1820">
    <property type="entry name" value="alpha/beta hydrolase"/>
    <property type="match status" value="1"/>
</dbReference>
<feature type="domain" description="Fibronectin type-III" evidence="7">
    <location>
        <begin position="383"/>
        <end position="465"/>
    </location>
</feature>
<dbReference type="InterPro" id="IPR050955">
    <property type="entry name" value="Plant_Biomass_Hydrol_Est"/>
</dbReference>
<keyword evidence="4" id="KW-0119">Carbohydrate metabolism</keyword>
<dbReference type="SMART" id="SM00060">
    <property type="entry name" value="FN3"/>
    <property type="match status" value="1"/>
</dbReference>
<keyword evidence="2" id="KW-0378">Hydrolase</keyword>
<reference evidence="9" key="1">
    <citation type="journal article" date="2019" name="Int. J. Syst. Evol. Microbiol.">
        <title>The Global Catalogue of Microorganisms (GCM) 10K type strain sequencing project: providing services to taxonomists for standard genome sequencing and annotation.</title>
        <authorList>
            <consortium name="The Broad Institute Genomics Platform"/>
            <consortium name="The Broad Institute Genome Sequencing Center for Infectious Disease"/>
            <person name="Wu L."/>
            <person name="Ma J."/>
        </authorList>
    </citation>
    <scope>NUCLEOTIDE SEQUENCE [LARGE SCALE GENOMIC DNA]</scope>
    <source>
        <strain evidence="9">CGMCC 4.7237</strain>
    </source>
</reference>
<feature type="region of interest" description="Disordered" evidence="5">
    <location>
        <begin position="1"/>
        <end position="26"/>
    </location>
</feature>
<keyword evidence="9" id="KW-1185">Reference proteome</keyword>
<dbReference type="SUPFAM" id="SSF49265">
    <property type="entry name" value="Fibronectin type III"/>
    <property type="match status" value="1"/>
</dbReference>
<evidence type="ECO:0000256" key="4">
    <source>
        <dbReference type="ARBA" id="ARBA00023326"/>
    </source>
</evidence>
<keyword evidence="6" id="KW-0472">Membrane</keyword>
<feature type="compositionally biased region" description="Low complexity" evidence="5">
    <location>
        <begin position="7"/>
        <end position="26"/>
    </location>
</feature>
<evidence type="ECO:0000256" key="3">
    <source>
        <dbReference type="ARBA" id="ARBA00023295"/>
    </source>
</evidence>
<accession>A0ABV8HUA2</accession>
<evidence type="ECO:0000256" key="1">
    <source>
        <dbReference type="ARBA" id="ARBA00022729"/>
    </source>
</evidence>
<keyword evidence="6" id="KW-0812">Transmembrane</keyword>
<dbReference type="PANTHER" id="PTHR43037">
    <property type="entry name" value="UNNAMED PRODUCT-RELATED"/>
    <property type="match status" value="1"/>
</dbReference>
<evidence type="ECO:0000256" key="2">
    <source>
        <dbReference type="ARBA" id="ARBA00022801"/>
    </source>
</evidence>
<keyword evidence="1" id="KW-0732">Signal</keyword>
<dbReference type="InterPro" id="IPR036116">
    <property type="entry name" value="FN3_sf"/>
</dbReference>
<dbReference type="CDD" id="cd00063">
    <property type="entry name" value="FN3"/>
    <property type="match status" value="1"/>
</dbReference>
<protein>
    <submittedName>
        <fullName evidence="8">PHB depolymerase family esterase</fullName>
    </submittedName>
</protein>
<name>A0ABV8HUA2_9ACTN</name>
<evidence type="ECO:0000259" key="7">
    <source>
        <dbReference type="PROSITE" id="PS50853"/>
    </source>
</evidence>
<keyword evidence="6" id="KW-1133">Transmembrane helix</keyword>
<evidence type="ECO:0000313" key="8">
    <source>
        <dbReference type="EMBL" id="MFC4035659.1"/>
    </source>
</evidence>
<evidence type="ECO:0000256" key="6">
    <source>
        <dbReference type="SAM" id="Phobius"/>
    </source>
</evidence>
<dbReference type="RefSeq" id="WP_386435989.1">
    <property type="nucleotide sequence ID" value="NZ_JBHSBB010000028.1"/>
</dbReference>
<evidence type="ECO:0000313" key="9">
    <source>
        <dbReference type="Proteomes" id="UP001595765"/>
    </source>
</evidence>
<dbReference type="InterPro" id="IPR010126">
    <property type="entry name" value="Esterase_phb"/>
</dbReference>
<dbReference type="Gene3D" id="2.60.40.10">
    <property type="entry name" value="Immunoglobulins"/>
    <property type="match status" value="1"/>
</dbReference>
<sequence length="529" mass="52734">MPPSSMPPSSVSSVPPTGLPAAAPAGRAVQAAPGRPARPGPPRRAAGAAVLGVLALLAACLTAFATAAPAGAAGLTQVTSFGSNPGNLAMYEYAPANLPSGAPVVVALHGCTQSASDYFANSGWQKYADLWDFALVFPQTSATNNALSCFSWFDSSKDTRGKGEAASVASMVSKAVTQYGSDSHRVYVTGLSAGGGMTADLLADYPDVFAGGSVDSGLPAQCATTQASSSTCQYGSLNLTPAQLGDKVRASFPGYAGPWPRVAIWQGTSDTTVATANSGELRDQWTNAWGISQTASSTQSLTGGTTLSVYNDPAGRPAVELYQISGMGHGLAVHPGSGADQCGATGAYYLNTICSSYYTARFWGLDGSGGSTPPGGGSGALPAPTGLTVTATTSASVSLSWSAVSGAASYHVYRGGTEVGSPTAASYTDSGLTAGTGYTYTVAAVDSSGTVGAASAAVTATTATGGGGGSGACFTASNYAQVTAGRAHQSGGYTYADGSNQNMGLRNLFTTHTLKQTGADYYVIADSGC</sequence>
<evidence type="ECO:0000256" key="5">
    <source>
        <dbReference type="SAM" id="MobiDB-lite"/>
    </source>
</evidence>
<dbReference type="EMBL" id="JBHSBB010000028">
    <property type="protein sequence ID" value="MFC4035659.1"/>
    <property type="molecule type" value="Genomic_DNA"/>
</dbReference>